<evidence type="ECO:0008006" key="5">
    <source>
        <dbReference type="Google" id="ProtNLM"/>
    </source>
</evidence>
<feature type="compositionally biased region" description="Gly residues" evidence="2">
    <location>
        <begin position="2741"/>
        <end position="2755"/>
    </location>
</feature>
<feature type="compositionally biased region" description="Pro residues" evidence="2">
    <location>
        <begin position="311"/>
        <end position="325"/>
    </location>
</feature>
<feature type="coiled-coil region" evidence="1">
    <location>
        <begin position="4489"/>
        <end position="4516"/>
    </location>
</feature>
<feature type="coiled-coil region" evidence="1">
    <location>
        <begin position="1482"/>
        <end position="1541"/>
    </location>
</feature>
<feature type="compositionally biased region" description="Basic and acidic residues" evidence="2">
    <location>
        <begin position="461"/>
        <end position="482"/>
    </location>
</feature>
<evidence type="ECO:0000256" key="1">
    <source>
        <dbReference type="SAM" id="Coils"/>
    </source>
</evidence>
<feature type="region of interest" description="Disordered" evidence="2">
    <location>
        <begin position="301"/>
        <end position="482"/>
    </location>
</feature>
<evidence type="ECO:0000313" key="4">
    <source>
        <dbReference type="Proteomes" id="UP000650467"/>
    </source>
</evidence>
<dbReference type="EMBL" id="JAEHOC010000017">
    <property type="protein sequence ID" value="KAG2434212.1"/>
    <property type="molecule type" value="Genomic_DNA"/>
</dbReference>
<evidence type="ECO:0000313" key="3">
    <source>
        <dbReference type="EMBL" id="KAG2434212.1"/>
    </source>
</evidence>
<feature type="compositionally biased region" description="Gly residues" evidence="2">
    <location>
        <begin position="690"/>
        <end position="700"/>
    </location>
</feature>
<feature type="compositionally biased region" description="Low complexity" evidence="2">
    <location>
        <begin position="3135"/>
        <end position="3155"/>
    </location>
</feature>
<name>A0A835SVQ5_CHLIN</name>
<feature type="compositionally biased region" description="Low complexity" evidence="2">
    <location>
        <begin position="341"/>
        <end position="363"/>
    </location>
</feature>
<feature type="coiled-coil region" evidence="1">
    <location>
        <begin position="1764"/>
        <end position="1908"/>
    </location>
</feature>
<proteinExistence type="predicted"/>
<feature type="compositionally biased region" description="Low complexity" evidence="2">
    <location>
        <begin position="1443"/>
        <end position="1462"/>
    </location>
</feature>
<keyword evidence="1" id="KW-0175">Coiled coil</keyword>
<keyword evidence="4" id="KW-1185">Reference proteome</keyword>
<sequence>MAATTFVQLDPEELVFRDVKLSQVYTQTLRVTNTLRGPVELTIKPGSSERYTVVPGTIRLRGEEAAAVEVRLRVIRFAQRQKAVEQGHRDVFHIKGSHFDQKFYATFYMMGADQAAGARARSMGGTAAVGAGQSRSPPPSPTRPRRALAKSVSFSDPSSPRRADSGRLAPGPLGSSDTGGRSGRDASGSDAGGGGLSPSQHVRGGLRQALSGLRSPQKGVAFYAMELGAQDVQRDALDRANVSGGAFASGGIARLGAAPSAIAQQQPGVSASIDFGQLHGRAAAGDSRGAAVMAMGGATALDGSNSFSQPSRPPRAPSQSLPPSPGRDNRAAPLPRPALPSAPYSGSQQQQQGAAADQSRQQSMQRARPQQAPSFQGLRAVRDSSPQREALQPLPPFRSLEDARTSRDSGSPGRGVQGNRYGGASTSPQQPSLIRPVEVPELLGGVGTGPGGMSRAQWQQRRQEEQQRGQQRARQDEEQARQLVEEETRALGLHLVRDSLDSLGMEADRMRDRSLSPSPIPPWRRGDTRTASATADAASDGELEDTAASSGAGASTGANPGQAPYAPPAQESQLMQQPAPQPPLPASYLQSGPRQYGRSLSAQAALSTATAPAQPPAAPAALTSPGTYGSSPAAAHGGLPYTRTMSGGAGAGTPAAAADPASTSAAFGTRLAAQSPSLPPTAARTASFTPGGGGDVAGPGHGDALELQLQLRSMERQQASMRRTIEQQQEVLRDKEELLKALQAQLQTTKSQLASAASPRTDIATEQIATERTALANERSALAARLAEAEAALQTSREECAALRRLQLELQSRHPELTRAVEAAVRKEQAQQEDRNRKALEMLMGKDKRIGELEAQVEDLQRGSERLRGQVAELQERAQAAEDQVIAVLRQKEALVETSQRDRTQAEHMIGDLEARLADGNDLAVELLATQEALSASERRAAAAEQQLAAAEHRAMQVEAMAAGVEAMQRRLYDQRDGHVDTALAMAEELRARSVALQEHHAEAMRLQADAHRRQVAELESRISELAAELESVTEQCGGDQGGDGPRPHTAESRGTRRQPASRQQQRPQPGGAGEDDEELDVSLGAGMVADPRDLVSAITSGGRQARAAGQGGSASRAAGQQPAGDLQAANARLQAEVEALRRQLVSAAASPKGKQKLQQQQQQPRCGYRAWDQAELERLRALVAERDIEVADLGSQLQVLKARLAVHGAGAAGGPAGAGARPARSPGASPGPAYRGRGTAAFLSPSRERAAAAGGAGAGRGAGGGRAQSAERECGAVGGGGGGGSSEDAAVIETLRRQLAKSEAALRGAKERLSMVEARAAVAHESAGKGEQQLEAVHRSMVGSALEHECLQQELEAARATAAKLNGRISDLVLAEQVARAEVEAAKAKLGQLQELHTAEVLELRQRLERLTDHVAAVQPEVLPVLLGPAYTARAAGAAGQQPSAGGGAWLAPSASAGAAPTPAPGMPTSRAMGGDALTREAELEKAVEAAETAVAVMQSRLLAALKEAADAAEEAARVRREADRERDRLEAEVRAAREEGSLRIRTLEESVARLGARGGEAPQALARSAAEADAAVRRESRLRSELALAQQAAQRANMQTAEIRLRLKECEAALREAQVYGGLLPFLHDVAAAAAPPAGGPTGPQPAQAVGTRPPGGAPGPAAAGAGNSSGAGGGGGASGAVSYHVLDEQLEVKLRQQAAEIARKQQVISRLVDVAEQAQGEAAAVKSELDRLKQAAPDPKQPLQQQYADVQRRLGATDAELRACKDAKASCELEVARLQQQLAERARELDLAAERLAGCEREVAAKENAAARKAIEVQGAMGKEAAVLGRRVAEAQRAADDAEARAREADAQLVNLKAELAEARAELASQGSELRKAKLRLKDERRAAEEALRQAKRAGDLAKAEAEERRSQLSVLMETVEVLQAGSQGEREQRIVSLTAQLTAAANRESVADQRAQALLDDADACSFAVQQLQGEVADLEQQAARLEQQLAAAASSRLTLEGELAAARADVRSRDAEALRAARELDDRQARLDRVEGELEAVRRALNDCSARHTEQLAREREEAAAAVRQARAETSGVAAGHAQAARLEKFEVSLDEVVAWIESRMPPPAGESDAAGSALTVDPTAPASSWVVTTLHRLKTLALESERSFLGAATDARVYRQESRWAWGRVQRLQAALEQRTGEWQVAQARVQMLERCVSRRSEEAAMHALEMVALQDRQLGALQERLTTTVGKLVVATSQAAGAEAAMTAARATIAALQLQVTAGGAERKELAARLAAAEMESSGCAEAVQLGAEAAQAQRDLALRQYWDAQVSSLLARPEVKDKVMALAREVCALKLSESQLQAALAAARHRGDAACKLAASRAASLRGAEEAVEHMAQQQLVSVAGTTSGAEGGGNPSPPLSALAAGGAAAGGLGLEVARLSAQLVAQTHELFRLQESELRAKQAYERRQSDLQELQAQVAAAELLLSQVRAEGSAALLALREQLSEAHEQDRELLMRELRELQARLVATHNMAAKDVEAAEQRIAEAAQAADAAVEQRVSAALQGQVDATQLQEVAARAARAEREAVHLTSQVEALQEALTQAQAQVGELEDVRDVTGTAVASLEATLARIEKAAADAVAAPGRGRQFGGSAGGARRVPIGGAATPGADGQQQPQGFAALSRELVRAKLTEAEALRKMRAVARNEVELRQKLMQRDERIAELKDQLAAKGQAYEEMRRRSALMEPPAARQAAGGPGAGAGAAGGGARGAAFRSRSPSPVRGGGPGVPSSRPGTAAGRRASAEHAPTPPDAAAIAAGAAADAEHLAAQVSQLRLELARRQAEIDRLQGALAEANAAVAVPVTEPPAPARPPAAPAPIRPSSSHGNPAALDRLKDQLASANAELAAALSAANGLLRRLGSAPTTTSSAAKRAGSPARGRSTASGAAGSDVGGLAAGSWSDSQLSPGALSAAMDRLAQAVQLALFSAAGSSSGLRSRAGAVSPTRGSAAQAEELMRAQQELVAAERQRDELAGRCGRLEREVEAFRARVAALQVAARPAAATSVPAAPGAGTAASAAQNQGPAAAAAAVALERSVTALHAMCDRVQRAASSSTGPVDAATVQQAMHALSTELRDMESALAQLRAVMDGTPSAAPAAAPAASEQPAALAGAGSRRRIEPLPTSLFASLAAAAAGANGEGARGAADADAAGRQGADPSVTPARFALAAPQHTPATTSSWATATPGTALHAGLAVPQTAGPAPVAVDTTALTTALDAAQSQAAAMSTAAAQQKARADKWKQRSKELGAQLSLLNASASAREAAASERNLASSQHAEQELGWCRAEISKLQAALSGAEAARKELEASQSAGGSSELRAALARAAEAAARAATLQRQLETERAQAAAASASQREEVAVLKAAVAQEKGERARLLVSLRESHTNAQHAGDSEAKLRNEALEAHSAAAAARATAERVEERASAWRDEASTLRQQLQQAERARAQTLSGLEMRLAAAERRATEAAAGAAVRIDELVAKLAAAQAEAAAAPVAFETRLRDMEARLADMQAQSTAVQQAAQSSVQASRWGALTRVARYQAAVKSLQAELAGRTAEWERERTGLQGAAEGAVRRAETLLAELTDLRQQVSELKSVTDADRQELTSRHVAHVQELQKRIEQERLAMAEEADARAEAAAAATAAAAQQAEGVRLGALEGEYRGRLAALDAERAALSRELELVQAQFSQYQSQKAAEVATLEQRIRAYIDSGGAPAARSNRRSVKRAYGADADADEDAPGASYGSPALRPAFGGGSGGGGYRGAGSRAVRRQGGAGSRAAARNGRRGAGSAAGAEAAGVAAAVLVPTMLQQVTIQPVGAPAGPGGAAVAPLQPMQLAPSQLVALARGTEALAAGQREVAFERSLRCRAEAQAGLLRGAMARLRAKLRTATEELAVARADAISPDEHRQLQADLSVCREQLKSCRAESARRQKALTVLQGLVSQDGTAAAAGVSAAGIGAAAPTASSAARMRAAGGFAATAAAAPVPLPPRIAPTTNLGVTFPLPPGFDSFDGTPFGLGGGASAGDSDPLPAALEAAAAGARTTAVALEAERGARAALEAKLRETKAALDRKTILHKETKRRVEELEAAASQRVTAAVADNGAEARAKSLAATLSRKEALVRELREKLEAATAAAERGDAAAAAGGEELEAARRAGSRMKADLARREAALRAATVELEKERKMLAAATKQLDEGSRRAAAARRQAASAAAALRRRAGELLEGLRGLARLLLQAVAAMDVAADRLRQHRPAAGPLASQPAVAAAAGGGGSLSSDSSSSGGAAAAGGGLMSAVDISQLTSLSLDDVRHLLGPEVLPPGFGRAGGADADAERALLAQPHPLSNGSGASGAAVAASLEAAQRVGDLLAVLEVALATVADACTDAPASPASATAAASSGGFYAMDGELIRDQVLAAEANAADPASVTAPAAALRGRGSAWASVAGRGGRSGATAGIDDMERWDAGTLQALVSKAQEEAQRAEGALAVALQRAGAL</sequence>
<feature type="compositionally biased region" description="Gly residues" evidence="2">
    <location>
        <begin position="1255"/>
        <end position="1267"/>
    </location>
</feature>
<feature type="compositionally biased region" description="Basic and acidic residues" evidence="2">
    <location>
        <begin position="1046"/>
        <end position="1055"/>
    </location>
</feature>
<dbReference type="Proteomes" id="UP000650467">
    <property type="component" value="Unassembled WGS sequence"/>
</dbReference>
<comment type="caution">
    <text evidence="3">The sequence shown here is derived from an EMBL/GenBank/DDBJ whole genome shotgun (WGS) entry which is preliminary data.</text>
</comment>
<feature type="region of interest" description="Disordered" evidence="2">
    <location>
        <begin position="3135"/>
        <end position="3156"/>
    </location>
</feature>
<feature type="coiled-coil region" evidence="1">
    <location>
        <begin position="850"/>
        <end position="891"/>
    </location>
</feature>
<feature type="coiled-coil region" evidence="1">
    <location>
        <begin position="704"/>
        <end position="806"/>
    </location>
</feature>
<feature type="compositionally biased region" description="Low complexity" evidence="2">
    <location>
        <begin position="1219"/>
        <end position="1234"/>
    </location>
</feature>
<organism evidence="3 4">
    <name type="scientific">Chlamydomonas incerta</name>
    <dbReference type="NCBI Taxonomy" id="51695"/>
    <lineage>
        <taxon>Eukaryota</taxon>
        <taxon>Viridiplantae</taxon>
        <taxon>Chlorophyta</taxon>
        <taxon>core chlorophytes</taxon>
        <taxon>Chlorophyceae</taxon>
        <taxon>CS clade</taxon>
        <taxon>Chlamydomonadales</taxon>
        <taxon>Chlamydomonadaceae</taxon>
        <taxon>Chlamydomonas</taxon>
    </lineage>
</organism>
<feature type="coiled-coil region" evidence="1">
    <location>
        <begin position="2453"/>
        <end position="2629"/>
    </location>
</feature>
<feature type="coiled-coil region" evidence="1">
    <location>
        <begin position="1293"/>
        <end position="1320"/>
    </location>
</feature>
<feature type="region of interest" description="Disordered" evidence="2">
    <location>
        <begin position="3758"/>
        <end position="3817"/>
    </location>
</feature>
<dbReference type="OrthoDB" id="548052at2759"/>
<feature type="coiled-coil region" evidence="1">
    <location>
        <begin position="4200"/>
        <end position="4234"/>
    </location>
</feature>
<feature type="coiled-coil region" evidence="1">
    <location>
        <begin position="3910"/>
        <end position="3957"/>
    </location>
</feature>
<feature type="compositionally biased region" description="Low complexity" evidence="2">
    <location>
        <begin position="529"/>
        <end position="538"/>
    </location>
</feature>
<feature type="compositionally biased region" description="Low complexity" evidence="2">
    <location>
        <begin position="546"/>
        <end position="558"/>
    </location>
</feature>
<reference evidence="3" key="1">
    <citation type="journal article" date="2020" name="bioRxiv">
        <title>Comparative genomics of Chlamydomonas.</title>
        <authorList>
            <person name="Craig R.J."/>
            <person name="Hasan A.R."/>
            <person name="Ness R.W."/>
            <person name="Keightley P.D."/>
        </authorList>
    </citation>
    <scope>NUCLEOTIDE SEQUENCE</scope>
    <source>
        <strain evidence="3">SAG 7.73</strain>
    </source>
</reference>
<dbReference type="PANTHER" id="PTHR23159">
    <property type="entry name" value="CENTROSOMAL PROTEIN 2"/>
    <property type="match status" value="1"/>
</dbReference>
<feature type="coiled-coil region" evidence="1">
    <location>
        <begin position="3602"/>
        <end position="3665"/>
    </location>
</feature>
<feature type="compositionally biased region" description="Low complexity" evidence="2">
    <location>
        <begin position="173"/>
        <end position="189"/>
    </location>
</feature>
<feature type="compositionally biased region" description="Low complexity" evidence="2">
    <location>
        <begin position="1101"/>
        <end position="1125"/>
    </location>
</feature>
<feature type="compositionally biased region" description="Low complexity" evidence="2">
    <location>
        <begin position="301"/>
        <end position="310"/>
    </location>
</feature>
<feature type="region of interest" description="Disordered" evidence="2">
    <location>
        <begin position="1443"/>
        <end position="1475"/>
    </location>
</feature>
<feature type="region of interest" description="Disordered" evidence="2">
    <location>
        <begin position="2725"/>
        <end position="2795"/>
    </location>
</feature>
<feature type="compositionally biased region" description="Gly residues" evidence="2">
    <location>
        <begin position="1670"/>
        <end position="1681"/>
    </location>
</feature>
<evidence type="ECO:0000256" key="2">
    <source>
        <dbReference type="SAM" id="MobiDB-lite"/>
    </source>
</evidence>
<feature type="region of interest" description="Disordered" evidence="2">
    <location>
        <begin position="2631"/>
        <end position="2661"/>
    </location>
</feature>
<feature type="region of interest" description="Disordered" evidence="2">
    <location>
        <begin position="1638"/>
        <end position="1681"/>
    </location>
</feature>
<feature type="compositionally biased region" description="Low complexity" evidence="2">
    <location>
        <begin position="2917"/>
        <end position="2934"/>
    </location>
</feature>
<feature type="region of interest" description="Disordered" evidence="2">
    <location>
        <begin position="1211"/>
        <end position="1287"/>
    </location>
</feature>
<feature type="compositionally biased region" description="Low complexity" evidence="2">
    <location>
        <begin position="2756"/>
        <end position="2767"/>
    </location>
</feature>
<dbReference type="PANTHER" id="PTHR23159:SF31">
    <property type="entry name" value="CENTROSOME-ASSOCIATED PROTEIN CEP250 ISOFORM X1"/>
    <property type="match status" value="1"/>
</dbReference>
<feature type="region of interest" description="Disordered" evidence="2">
    <location>
        <begin position="1100"/>
        <end position="1128"/>
    </location>
</feature>
<feature type="coiled-coil region" evidence="1">
    <location>
        <begin position="3697"/>
        <end position="3724"/>
    </location>
</feature>
<feature type="compositionally biased region" description="Gly residues" evidence="2">
    <location>
        <begin position="3783"/>
        <end position="3794"/>
    </location>
</feature>
<feature type="coiled-coil region" evidence="1">
    <location>
        <begin position="3328"/>
        <end position="3391"/>
    </location>
</feature>
<feature type="coiled-coil region" evidence="1">
    <location>
        <begin position="2992"/>
        <end position="3040"/>
    </location>
</feature>
<feature type="region of interest" description="Disordered" evidence="2">
    <location>
        <begin position="1031"/>
        <end position="1079"/>
    </location>
</feature>
<feature type="coiled-coil region" evidence="1">
    <location>
        <begin position="3445"/>
        <end position="3554"/>
    </location>
</feature>
<feature type="coiled-coil region" evidence="1">
    <location>
        <begin position="4078"/>
        <end position="4171"/>
    </location>
</feature>
<feature type="region of interest" description="Disordered" evidence="2">
    <location>
        <begin position="672"/>
        <end position="700"/>
    </location>
</feature>
<feature type="coiled-coil region" evidence="1">
    <location>
        <begin position="927"/>
        <end position="961"/>
    </location>
</feature>
<feature type="compositionally biased region" description="Low complexity" evidence="2">
    <location>
        <begin position="3808"/>
        <end position="3817"/>
    </location>
</feature>
<feature type="region of interest" description="Disordered" evidence="2">
    <location>
        <begin position="126"/>
        <end position="202"/>
    </location>
</feature>
<feature type="region of interest" description="Disordered" evidence="2">
    <location>
        <begin position="507"/>
        <end position="635"/>
    </location>
</feature>
<accession>A0A835SVQ5</accession>
<gene>
    <name evidence="3" type="ORF">HXX76_007938</name>
</gene>
<feature type="coiled-coil region" evidence="1">
    <location>
        <begin position="1966"/>
        <end position="2078"/>
    </location>
</feature>
<feature type="compositionally biased region" description="Low complexity" evidence="2">
    <location>
        <begin position="600"/>
        <end position="612"/>
    </location>
</feature>
<feature type="compositionally biased region" description="Gly residues" evidence="2">
    <location>
        <begin position="1277"/>
        <end position="1286"/>
    </location>
</feature>
<feature type="region of interest" description="Disordered" evidence="2">
    <location>
        <begin position="2907"/>
        <end position="2937"/>
    </location>
</feature>
<feature type="compositionally biased region" description="Pro residues" evidence="2">
    <location>
        <begin position="2849"/>
        <end position="2864"/>
    </location>
</feature>
<feature type="coiled-coil region" evidence="1">
    <location>
        <begin position="1349"/>
        <end position="1397"/>
    </location>
</feature>
<feature type="coiled-coil region" evidence="1">
    <location>
        <begin position="2809"/>
        <end position="2843"/>
    </location>
</feature>
<feature type="compositionally biased region" description="Low complexity" evidence="2">
    <location>
        <begin position="1058"/>
        <end position="1070"/>
    </location>
</feature>
<protein>
    <recommendedName>
        <fullName evidence="5">MSP domain-containing protein</fullName>
    </recommendedName>
</protein>
<feature type="region of interest" description="Disordered" evidence="2">
    <location>
        <begin position="2849"/>
        <end position="2875"/>
    </location>
</feature>